<feature type="transmembrane region" description="Helical" evidence="9">
    <location>
        <begin position="437"/>
        <end position="456"/>
    </location>
</feature>
<feature type="transmembrane region" description="Helical" evidence="9">
    <location>
        <begin position="66"/>
        <end position="88"/>
    </location>
</feature>
<reference evidence="10 11" key="1">
    <citation type="journal article" date="2015" name="Fungal Genet. Biol.">
        <title>Evolution of novel wood decay mechanisms in Agaricales revealed by the genome sequences of Fistulina hepatica and Cylindrobasidium torrendii.</title>
        <authorList>
            <person name="Floudas D."/>
            <person name="Held B.W."/>
            <person name="Riley R."/>
            <person name="Nagy L.G."/>
            <person name="Koehler G."/>
            <person name="Ransdell A.S."/>
            <person name="Younus H."/>
            <person name="Chow J."/>
            <person name="Chiniquy J."/>
            <person name="Lipzen A."/>
            <person name="Tritt A."/>
            <person name="Sun H."/>
            <person name="Haridas S."/>
            <person name="LaButti K."/>
            <person name="Ohm R.A."/>
            <person name="Kues U."/>
            <person name="Blanchette R.A."/>
            <person name="Grigoriev I.V."/>
            <person name="Minto R.E."/>
            <person name="Hibbett D.S."/>
        </authorList>
    </citation>
    <scope>NUCLEOTIDE SEQUENCE [LARGE SCALE GENOMIC DNA]</scope>
    <source>
        <strain evidence="10 11">FP15055 ss-10</strain>
    </source>
</reference>
<feature type="transmembrane region" description="Helical" evidence="9">
    <location>
        <begin position="170"/>
        <end position="192"/>
    </location>
</feature>
<gene>
    <name evidence="10" type="ORF">CYLTODRAFT_491288</name>
</gene>
<keyword evidence="3" id="KW-0813">Transport</keyword>
<organism evidence="10 11">
    <name type="scientific">Cylindrobasidium torrendii FP15055 ss-10</name>
    <dbReference type="NCBI Taxonomy" id="1314674"/>
    <lineage>
        <taxon>Eukaryota</taxon>
        <taxon>Fungi</taxon>
        <taxon>Dikarya</taxon>
        <taxon>Basidiomycota</taxon>
        <taxon>Agaricomycotina</taxon>
        <taxon>Agaricomycetes</taxon>
        <taxon>Agaricomycetidae</taxon>
        <taxon>Agaricales</taxon>
        <taxon>Marasmiineae</taxon>
        <taxon>Physalacriaceae</taxon>
        <taxon>Cylindrobasidium</taxon>
    </lineage>
</organism>
<evidence type="ECO:0000256" key="2">
    <source>
        <dbReference type="ARBA" id="ARBA00008807"/>
    </source>
</evidence>
<comment type="subcellular location">
    <subcellularLocation>
        <location evidence="1">Membrane</location>
        <topology evidence="1">Multi-pass membrane protein</topology>
    </subcellularLocation>
</comment>
<protein>
    <submittedName>
        <fullName evidence="10">OPT superfamily oligopeptide transporter</fullName>
    </submittedName>
</protein>
<evidence type="ECO:0000256" key="5">
    <source>
        <dbReference type="ARBA" id="ARBA00022856"/>
    </source>
</evidence>
<keyword evidence="11" id="KW-1185">Reference proteome</keyword>
<evidence type="ECO:0000256" key="6">
    <source>
        <dbReference type="ARBA" id="ARBA00022927"/>
    </source>
</evidence>
<sequence length="755" mass="84163">MTDLPTLEKKASYDLEKDSDAFAKVETASVGSGDIEIRDEDVVIQKAEDVALQVISTRDDPDVPIFTLRVVFLGIGLTAFSSVLATIYTFKPQNASVSQLFGLIIAYVLGEAMASIPNHGWWRYLNPGPFNIKEHTVIVIMASTASNVSTTMEVIAALDLFYGLTLNSGVAIFQIFATQMIGYGVAGLLRSFLVYPTYAFYPTYISVVNLLQSLHFRGSLNVKKRKFFWIVFAGIFLWEWIPQYPFPLLTAFSIVCLVDQGRSKNSEWIRNLFGAGSSNEGIGLLSFGFSWTLITQGYPLVWPLRTQINSYLGMVLGYIVLSVSYYNNVFHGRDLKWMSTSLFNTNGTTYDQEAVLDSNYHLNRTALAAVGLPRYTTTFAISQLCYNLSLGSAVTSVLLWNRAELKAAFWTIMRNGRTECDDPHFLEMKKYKEVPQWAYGLLFLVTIALAIGLGYAGPNGTVLIPAWSVIFFSFLGFFFSIFIGFVTATTGFNLSVKYCVQLIAAFVHPGQPVTVMYANLFGNASAFQTLYMLQDLKLGQYIKLPPWYTFGAQMAGSIIGSIFNFTMMKSIVAANREVLVDPSGTRIWSGWIIQSLNSSAVAMGALGKDLFSYGNEAGYWIIPFCLFIGLLIPIPFYIAHKFMKPTSQGAQLIRFIDFPILCQYIGYLPYSVNGQWWTCFVIGVTSQYYMRKWHPSWFVKYNYLLSAALDGGAQVISFILAFAVFGASGKAVNFPTWWGNPDPAVMSADRCMPVS</sequence>
<evidence type="ECO:0000313" key="10">
    <source>
        <dbReference type="EMBL" id="KIY66622.1"/>
    </source>
</evidence>
<dbReference type="AlphaFoldDB" id="A0A0D7B7Z6"/>
<dbReference type="InterPro" id="IPR004813">
    <property type="entry name" value="OPT"/>
</dbReference>
<evidence type="ECO:0000313" key="11">
    <source>
        <dbReference type="Proteomes" id="UP000054007"/>
    </source>
</evidence>
<keyword evidence="4 9" id="KW-0812">Transmembrane</keyword>
<keyword evidence="5" id="KW-0571">Peptide transport</keyword>
<feature type="transmembrane region" description="Helical" evidence="9">
    <location>
        <begin position="618"/>
        <end position="639"/>
    </location>
</feature>
<dbReference type="PANTHER" id="PTHR22601">
    <property type="entry name" value="ISP4 LIKE PROTEIN"/>
    <property type="match status" value="1"/>
</dbReference>
<evidence type="ECO:0000256" key="9">
    <source>
        <dbReference type="SAM" id="Phobius"/>
    </source>
</evidence>
<dbReference type="OrthoDB" id="9986677at2759"/>
<feature type="transmembrane region" description="Helical" evidence="9">
    <location>
        <begin position="547"/>
        <end position="566"/>
    </location>
</feature>
<feature type="transmembrane region" description="Helical" evidence="9">
    <location>
        <begin position="498"/>
        <end position="527"/>
    </location>
</feature>
<evidence type="ECO:0000256" key="4">
    <source>
        <dbReference type="ARBA" id="ARBA00022692"/>
    </source>
</evidence>
<keyword evidence="6" id="KW-0653">Protein transport</keyword>
<evidence type="ECO:0000256" key="8">
    <source>
        <dbReference type="ARBA" id="ARBA00023136"/>
    </source>
</evidence>
<dbReference type="Pfam" id="PF03169">
    <property type="entry name" value="OPT"/>
    <property type="match status" value="1"/>
</dbReference>
<dbReference type="GO" id="GO:0016020">
    <property type="term" value="C:membrane"/>
    <property type="evidence" value="ECO:0007669"/>
    <property type="project" value="UniProtKB-SubCell"/>
</dbReference>
<feature type="transmembrane region" description="Helical" evidence="9">
    <location>
        <begin position="702"/>
        <end position="725"/>
    </location>
</feature>
<dbReference type="GO" id="GO:0015031">
    <property type="term" value="P:protein transport"/>
    <property type="evidence" value="ECO:0007669"/>
    <property type="project" value="UniProtKB-KW"/>
</dbReference>
<feature type="transmembrane region" description="Helical" evidence="9">
    <location>
        <begin position="198"/>
        <end position="215"/>
    </location>
</feature>
<proteinExistence type="inferred from homology"/>
<feature type="transmembrane region" description="Helical" evidence="9">
    <location>
        <begin position="100"/>
        <end position="117"/>
    </location>
</feature>
<comment type="similarity">
    <text evidence="2">Belongs to the oligopeptide OPT transporter family.</text>
</comment>
<evidence type="ECO:0000256" key="7">
    <source>
        <dbReference type="ARBA" id="ARBA00022989"/>
    </source>
</evidence>
<feature type="transmembrane region" description="Helical" evidence="9">
    <location>
        <begin position="308"/>
        <end position="326"/>
    </location>
</feature>
<dbReference type="NCBIfam" id="TIGR00728">
    <property type="entry name" value="OPT_sfam"/>
    <property type="match status" value="1"/>
</dbReference>
<evidence type="ECO:0000256" key="1">
    <source>
        <dbReference type="ARBA" id="ARBA00004141"/>
    </source>
</evidence>
<evidence type="ECO:0000256" key="3">
    <source>
        <dbReference type="ARBA" id="ARBA00022448"/>
    </source>
</evidence>
<feature type="transmembrane region" description="Helical" evidence="9">
    <location>
        <begin position="462"/>
        <end position="486"/>
    </location>
</feature>
<dbReference type="GO" id="GO:0035673">
    <property type="term" value="F:oligopeptide transmembrane transporter activity"/>
    <property type="evidence" value="ECO:0007669"/>
    <property type="project" value="InterPro"/>
</dbReference>
<feature type="transmembrane region" description="Helical" evidence="9">
    <location>
        <begin position="227"/>
        <end position="244"/>
    </location>
</feature>
<dbReference type="Proteomes" id="UP000054007">
    <property type="component" value="Unassembled WGS sequence"/>
</dbReference>
<name>A0A0D7B7Z6_9AGAR</name>
<accession>A0A0D7B7Z6</accession>
<keyword evidence="7 9" id="KW-1133">Transmembrane helix</keyword>
<dbReference type="EMBL" id="KN880548">
    <property type="protein sequence ID" value="KIY66622.1"/>
    <property type="molecule type" value="Genomic_DNA"/>
</dbReference>
<keyword evidence="8 9" id="KW-0472">Membrane</keyword>
<dbReference type="InterPro" id="IPR004648">
    <property type="entry name" value="Oligpept_transpt"/>
</dbReference>